<dbReference type="HAMAP" id="MF_00111">
    <property type="entry name" value="MurA"/>
    <property type="match status" value="1"/>
</dbReference>
<evidence type="ECO:0000256" key="5">
    <source>
        <dbReference type="ARBA" id="ARBA00022679"/>
    </source>
</evidence>
<dbReference type="InterPro" id="IPR005750">
    <property type="entry name" value="UDP_GlcNAc_COvinyl_MurA"/>
</dbReference>
<dbReference type="GO" id="GO:0008760">
    <property type="term" value="F:UDP-N-acetylglucosamine 1-carboxyvinyltransferase activity"/>
    <property type="evidence" value="ECO:0007669"/>
    <property type="project" value="UniProtKB-UniRule"/>
</dbReference>
<dbReference type="PROSITE" id="PS50088">
    <property type="entry name" value="ANK_REPEAT"/>
    <property type="match status" value="1"/>
</dbReference>
<dbReference type="GO" id="GO:0009252">
    <property type="term" value="P:peptidoglycan biosynthetic process"/>
    <property type="evidence" value="ECO:0007669"/>
    <property type="project" value="UniProtKB-UniRule"/>
</dbReference>
<evidence type="ECO:0000256" key="6">
    <source>
        <dbReference type="ARBA" id="ARBA00022960"/>
    </source>
</evidence>
<dbReference type="Gene3D" id="3.65.10.10">
    <property type="entry name" value="Enolpyruvate transferase domain"/>
    <property type="match status" value="2"/>
</dbReference>
<evidence type="ECO:0000256" key="4">
    <source>
        <dbReference type="ARBA" id="ARBA00022618"/>
    </source>
</evidence>
<evidence type="ECO:0000256" key="13">
    <source>
        <dbReference type="PROSITE-ProRule" id="PRU00023"/>
    </source>
</evidence>
<comment type="function">
    <text evidence="12">Cell wall formation. Adds enolpyruvyl to UDP-N-acetylglucosamine.</text>
</comment>
<comment type="catalytic activity">
    <reaction evidence="11 12">
        <text>phosphoenolpyruvate + UDP-N-acetyl-alpha-D-glucosamine = UDP-N-acetyl-3-O-(1-carboxyvinyl)-alpha-D-glucosamine + phosphate</text>
        <dbReference type="Rhea" id="RHEA:18681"/>
        <dbReference type="ChEBI" id="CHEBI:43474"/>
        <dbReference type="ChEBI" id="CHEBI:57705"/>
        <dbReference type="ChEBI" id="CHEBI:58702"/>
        <dbReference type="ChEBI" id="CHEBI:68483"/>
        <dbReference type="EC" id="2.5.1.7"/>
    </reaction>
</comment>
<feature type="domain" description="Enolpyruvate transferase" evidence="14">
    <location>
        <begin position="8"/>
        <end position="407"/>
    </location>
</feature>
<evidence type="ECO:0000256" key="7">
    <source>
        <dbReference type="ARBA" id="ARBA00022984"/>
    </source>
</evidence>
<name>A0A1G2PHS3_9BACT</name>
<comment type="caution">
    <text evidence="15">The sequence shown here is derived from an EMBL/GenBank/DDBJ whole genome shotgun (WGS) entry which is preliminary data.</text>
</comment>
<feature type="binding site" evidence="12">
    <location>
        <position position="309"/>
    </location>
    <ligand>
        <name>UDP-N-acetyl-alpha-D-glucosamine</name>
        <dbReference type="ChEBI" id="CHEBI:57705"/>
    </ligand>
</feature>
<feature type="binding site" evidence="12">
    <location>
        <position position="331"/>
    </location>
    <ligand>
        <name>UDP-N-acetyl-alpha-D-glucosamine</name>
        <dbReference type="ChEBI" id="CHEBI:57705"/>
    </ligand>
</feature>
<dbReference type="STRING" id="1802362.A2806_02130"/>
<dbReference type="CDD" id="cd01555">
    <property type="entry name" value="UdpNAET"/>
    <property type="match status" value="1"/>
</dbReference>
<evidence type="ECO:0000259" key="14">
    <source>
        <dbReference type="Pfam" id="PF00275"/>
    </source>
</evidence>
<dbReference type="InterPro" id="IPR002110">
    <property type="entry name" value="Ankyrin_rpt"/>
</dbReference>
<comment type="similarity">
    <text evidence="10 12">Belongs to the EPSP synthase family. MurA subfamily.</text>
</comment>
<dbReference type="GO" id="GO:0008360">
    <property type="term" value="P:regulation of cell shape"/>
    <property type="evidence" value="ECO:0007669"/>
    <property type="project" value="UniProtKB-KW"/>
</dbReference>
<keyword evidence="7 12" id="KW-0573">Peptidoglycan synthesis</keyword>
<dbReference type="PROSITE" id="PS50297">
    <property type="entry name" value="ANK_REP_REGION"/>
    <property type="match status" value="1"/>
</dbReference>
<evidence type="ECO:0000256" key="1">
    <source>
        <dbReference type="ARBA" id="ARBA00004496"/>
    </source>
</evidence>
<comment type="caution">
    <text evidence="12">Lacks conserved residue(s) required for the propagation of feature annotation.</text>
</comment>
<dbReference type="InterPro" id="IPR050068">
    <property type="entry name" value="MurA_subfamily"/>
</dbReference>
<feature type="repeat" description="ANK" evidence="13">
    <location>
        <begin position="181"/>
        <end position="214"/>
    </location>
</feature>
<keyword evidence="4 12" id="KW-0132">Cell division</keyword>
<dbReference type="Proteomes" id="UP000177629">
    <property type="component" value="Unassembled WGS sequence"/>
</dbReference>
<dbReference type="GO" id="GO:0005737">
    <property type="term" value="C:cytoplasm"/>
    <property type="evidence" value="ECO:0007669"/>
    <property type="project" value="UniProtKB-SubCell"/>
</dbReference>
<dbReference type="EMBL" id="MHSS01000013">
    <property type="protein sequence ID" value="OHA47896.1"/>
    <property type="molecule type" value="Genomic_DNA"/>
</dbReference>
<keyword evidence="8 12" id="KW-0131">Cell cycle</keyword>
<keyword evidence="6 12" id="KW-0133">Cell shape</keyword>
<dbReference type="AlphaFoldDB" id="A0A1G2PHS3"/>
<dbReference type="PANTHER" id="PTHR43783">
    <property type="entry name" value="UDP-N-ACETYLGLUCOSAMINE 1-CARBOXYVINYLTRANSFERASE"/>
    <property type="match status" value="1"/>
</dbReference>
<evidence type="ECO:0000256" key="10">
    <source>
        <dbReference type="ARBA" id="ARBA00038367"/>
    </source>
</evidence>
<comment type="subcellular location">
    <subcellularLocation>
        <location evidence="1 12">Cytoplasm</location>
    </subcellularLocation>
</comment>
<dbReference type="GO" id="GO:0019277">
    <property type="term" value="P:UDP-N-acetylgalactosamine biosynthetic process"/>
    <property type="evidence" value="ECO:0007669"/>
    <property type="project" value="InterPro"/>
</dbReference>
<feature type="binding site" evidence="12">
    <location>
        <begin position="23"/>
        <end position="24"/>
    </location>
    <ligand>
        <name>phosphoenolpyruvate</name>
        <dbReference type="ChEBI" id="CHEBI:58702"/>
    </ligand>
</feature>
<protein>
    <recommendedName>
        <fullName evidence="12">UDP-N-acetylglucosamine 1-carboxyvinyltransferase</fullName>
        <ecNumber evidence="12">2.5.1.7</ecNumber>
    </recommendedName>
    <alternativeName>
        <fullName evidence="12">Enoylpyruvate transferase</fullName>
    </alternativeName>
    <alternativeName>
        <fullName evidence="12">UDP-N-acetylglucosamine enolpyruvyl transferase</fullName>
        <shortName evidence="12">EPT</shortName>
    </alternativeName>
</protein>
<sequence length="421" mass="45046">MAGRFVINGGKPLYGTVGVAGAKNAVLKLIAACLLTKESCTLHNIPDISDVSQMLAILESMGVRVERPQKGTVSIAADRVDPKNIATSLVSKLRASVVLLGPLLVRFGEIRLPYPGGDRIGARPLDAHRSIFEQFGAEIISWDTLLHLRIPRNGLRPGRIVLPEFSVTATENAMLTASLLPGKTMLHIAAAEPHVQDLAALLVRMGINIQGAGTHDLIIFGEKTLSGATHTTIPDPLDAATFLIFGAATRGEIEICGAREDHLLLVLEKLKEMGVGLKVDGSSISVSGKGQLRATRRIQAMPYPGIPSDLQALFAVLATQAEGETQIHDPLFEGRFLYVNELKRMGAAAEQHNSHEALIRGVTKLSGMRISSFDIRAGAAMVLAGLIAGGQTIIEGVEHIDRGYEDLDGRLRSLGADIIRQ</sequence>
<dbReference type="PANTHER" id="PTHR43783:SF1">
    <property type="entry name" value="UDP-N-ACETYLGLUCOSAMINE 1-CARBOXYVINYLTRANSFERASE"/>
    <property type="match status" value="1"/>
</dbReference>
<dbReference type="GO" id="GO:0071555">
    <property type="term" value="P:cell wall organization"/>
    <property type="evidence" value="ECO:0007669"/>
    <property type="project" value="UniProtKB-KW"/>
</dbReference>
<gene>
    <name evidence="12" type="primary">murA</name>
    <name evidence="15" type="ORF">A2806_02130</name>
</gene>
<evidence type="ECO:0000256" key="11">
    <source>
        <dbReference type="ARBA" id="ARBA00047527"/>
    </source>
</evidence>
<keyword evidence="5 12" id="KW-0808">Transferase</keyword>
<evidence type="ECO:0000256" key="2">
    <source>
        <dbReference type="ARBA" id="ARBA00004752"/>
    </source>
</evidence>
<keyword evidence="3 12" id="KW-0963">Cytoplasm</keyword>
<organism evidence="15 16">
    <name type="scientific">Candidatus Terrybacteria bacterium RIFCSPHIGHO2_01_FULL_48_17</name>
    <dbReference type="NCBI Taxonomy" id="1802362"/>
    <lineage>
        <taxon>Bacteria</taxon>
        <taxon>Candidatus Terryibacteriota</taxon>
    </lineage>
</organism>
<feature type="binding site" evidence="12">
    <location>
        <position position="94"/>
    </location>
    <ligand>
        <name>UDP-N-acetyl-alpha-D-glucosamine</name>
        <dbReference type="ChEBI" id="CHEBI:57705"/>
    </ligand>
</feature>
<dbReference type="Pfam" id="PF00275">
    <property type="entry name" value="EPSP_synthase"/>
    <property type="match status" value="1"/>
</dbReference>
<dbReference type="EC" id="2.5.1.7" evidence="12"/>
<dbReference type="NCBIfam" id="NF006873">
    <property type="entry name" value="PRK09369.1"/>
    <property type="match status" value="1"/>
</dbReference>
<dbReference type="NCBIfam" id="TIGR01072">
    <property type="entry name" value="murA"/>
    <property type="match status" value="1"/>
</dbReference>
<evidence type="ECO:0000256" key="12">
    <source>
        <dbReference type="HAMAP-Rule" id="MF_00111"/>
    </source>
</evidence>
<evidence type="ECO:0000256" key="8">
    <source>
        <dbReference type="ARBA" id="ARBA00023306"/>
    </source>
</evidence>
<dbReference type="UniPathway" id="UPA00219"/>
<reference evidence="15 16" key="1">
    <citation type="journal article" date="2016" name="Nat. Commun.">
        <title>Thousands of microbial genomes shed light on interconnected biogeochemical processes in an aquifer system.</title>
        <authorList>
            <person name="Anantharaman K."/>
            <person name="Brown C.T."/>
            <person name="Hug L.A."/>
            <person name="Sharon I."/>
            <person name="Castelle C.J."/>
            <person name="Probst A.J."/>
            <person name="Thomas B.C."/>
            <person name="Singh A."/>
            <person name="Wilkins M.J."/>
            <person name="Karaoz U."/>
            <person name="Brodie E.L."/>
            <person name="Williams K.H."/>
            <person name="Hubbard S.S."/>
            <person name="Banfield J.F."/>
        </authorList>
    </citation>
    <scope>NUCLEOTIDE SEQUENCE [LARGE SCALE GENOMIC DNA]</scope>
</reference>
<dbReference type="SUPFAM" id="SSF55205">
    <property type="entry name" value="EPT/RTPC-like"/>
    <property type="match status" value="1"/>
</dbReference>
<evidence type="ECO:0000313" key="16">
    <source>
        <dbReference type="Proteomes" id="UP000177629"/>
    </source>
</evidence>
<keyword evidence="13" id="KW-0040">ANK repeat</keyword>
<proteinExistence type="inferred from homology"/>
<accession>A0A1G2PHS3</accession>
<comment type="pathway">
    <text evidence="2 12">Cell wall biogenesis; peptidoglycan biosynthesis.</text>
</comment>
<feature type="active site" description="Proton donor" evidence="12">
    <location>
        <position position="118"/>
    </location>
</feature>
<dbReference type="InterPro" id="IPR001986">
    <property type="entry name" value="Enolpyruvate_Tfrase_dom"/>
</dbReference>
<dbReference type="GO" id="GO:0051301">
    <property type="term" value="P:cell division"/>
    <property type="evidence" value="ECO:0007669"/>
    <property type="project" value="UniProtKB-KW"/>
</dbReference>
<evidence type="ECO:0000256" key="9">
    <source>
        <dbReference type="ARBA" id="ARBA00023316"/>
    </source>
</evidence>
<evidence type="ECO:0000313" key="15">
    <source>
        <dbReference type="EMBL" id="OHA47896.1"/>
    </source>
</evidence>
<evidence type="ECO:0000256" key="3">
    <source>
        <dbReference type="ARBA" id="ARBA00022490"/>
    </source>
</evidence>
<keyword evidence="9 12" id="KW-0961">Cell wall biogenesis/degradation</keyword>
<dbReference type="InterPro" id="IPR036968">
    <property type="entry name" value="Enolpyruvate_Tfrase_sf"/>
</dbReference>
<dbReference type="InterPro" id="IPR013792">
    <property type="entry name" value="RNA3'P_cycl/enolpyr_Trfase_a/b"/>
</dbReference>